<protein>
    <submittedName>
        <fullName evidence="2">Uncharacterized protein</fullName>
    </submittedName>
</protein>
<dbReference type="AlphaFoldDB" id="A0A2I0KUT0"/>
<organism evidence="2 3">
    <name type="scientific">Punica granatum</name>
    <name type="common">Pomegranate</name>
    <dbReference type="NCBI Taxonomy" id="22663"/>
    <lineage>
        <taxon>Eukaryota</taxon>
        <taxon>Viridiplantae</taxon>
        <taxon>Streptophyta</taxon>
        <taxon>Embryophyta</taxon>
        <taxon>Tracheophyta</taxon>
        <taxon>Spermatophyta</taxon>
        <taxon>Magnoliopsida</taxon>
        <taxon>eudicotyledons</taxon>
        <taxon>Gunneridae</taxon>
        <taxon>Pentapetalae</taxon>
        <taxon>rosids</taxon>
        <taxon>malvids</taxon>
        <taxon>Myrtales</taxon>
        <taxon>Lythraceae</taxon>
        <taxon>Punica</taxon>
    </lineage>
</organism>
<gene>
    <name evidence="2" type="ORF">CRG98_007422</name>
</gene>
<keyword evidence="1" id="KW-0812">Transmembrane</keyword>
<keyword evidence="1" id="KW-0472">Membrane</keyword>
<dbReference type="Proteomes" id="UP000233551">
    <property type="component" value="Unassembled WGS sequence"/>
</dbReference>
<evidence type="ECO:0000313" key="2">
    <source>
        <dbReference type="EMBL" id="PKI72224.1"/>
    </source>
</evidence>
<sequence>MSYLAFHFKKRTLAGALASSLLLCFLSLYHGLKKNVGGLLGLASVHTNSSRWTSSWGTPRSTWYLAPFPAGMLPEKPRSHQGSENWAKPEKSGLKRPCFTMGKMMVTMSFDREGERSDDVVRWGRREE</sequence>
<proteinExistence type="predicted"/>
<keyword evidence="3" id="KW-1185">Reference proteome</keyword>
<keyword evidence="1" id="KW-1133">Transmembrane helix</keyword>
<name>A0A2I0KUT0_PUNGR</name>
<reference evidence="2 3" key="1">
    <citation type="submission" date="2017-11" db="EMBL/GenBank/DDBJ databases">
        <title>De-novo sequencing of pomegranate (Punica granatum L.) genome.</title>
        <authorList>
            <person name="Akparov Z."/>
            <person name="Amiraslanov A."/>
            <person name="Hajiyeva S."/>
            <person name="Abbasov M."/>
            <person name="Kaur K."/>
            <person name="Hamwieh A."/>
            <person name="Solovyev V."/>
            <person name="Salamov A."/>
            <person name="Braich B."/>
            <person name="Kosarev P."/>
            <person name="Mahmoud A."/>
            <person name="Hajiyev E."/>
            <person name="Babayeva S."/>
            <person name="Izzatullayeva V."/>
            <person name="Mammadov A."/>
            <person name="Mammadov A."/>
            <person name="Sharifova S."/>
            <person name="Ojaghi J."/>
            <person name="Eynullazada K."/>
            <person name="Bayramov B."/>
            <person name="Abdulazimova A."/>
            <person name="Shahmuradov I."/>
        </authorList>
    </citation>
    <scope>NUCLEOTIDE SEQUENCE [LARGE SCALE GENOMIC DNA]</scope>
    <source>
        <strain evidence="3">cv. AG2017</strain>
        <tissue evidence="2">Leaf</tissue>
    </source>
</reference>
<dbReference type="EMBL" id="PGOL01000336">
    <property type="protein sequence ID" value="PKI72224.1"/>
    <property type="molecule type" value="Genomic_DNA"/>
</dbReference>
<evidence type="ECO:0000256" key="1">
    <source>
        <dbReference type="SAM" id="Phobius"/>
    </source>
</evidence>
<accession>A0A2I0KUT0</accession>
<feature type="transmembrane region" description="Helical" evidence="1">
    <location>
        <begin position="12"/>
        <end position="32"/>
    </location>
</feature>
<comment type="caution">
    <text evidence="2">The sequence shown here is derived from an EMBL/GenBank/DDBJ whole genome shotgun (WGS) entry which is preliminary data.</text>
</comment>
<evidence type="ECO:0000313" key="3">
    <source>
        <dbReference type="Proteomes" id="UP000233551"/>
    </source>
</evidence>